<feature type="transmembrane region" description="Helical" evidence="2">
    <location>
        <begin position="12"/>
        <end position="30"/>
    </location>
</feature>
<name>A0A840A7C7_9PROT</name>
<dbReference type="EMBL" id="JACIDJ010000001">
    <property type="protein sequence ID" value="MBB3897131.1"/>
    <property type="molecule type" value="Genomic_DNA"/>
</dbReference>
<dbReference type="Pfam" id="PF02470">
    <property type="entry name" value="MlaD"/>
    <property type="match status" value="1"/>
</dbReference>
<dbReference type="PANTHER" id="PTHR36698">
    <property type="entry name" value="BLL5892 PROTEIN"/>
    <property type="match status" value="1"/>
</dbReference>
<sequence length="334" mass="36291">MPQSRRTQFSVGLLVLTGLVLAVGFVLFLTRDRIRSQDALFETYLRESVQGLEVGSAVRYRGVAIGRVTEIRLASSEYRRAEGQPFAGAFQLVVVRFAVSLERVGEIPSIGDAVAQGLRARLASQGITGVVYIEMDFVDPTRSPVPTLPWTPRFDFIPATPSTVAQAQSTLELVMRQVENVDIVGFVSNVDGLLTDLRRVAQGVDVGPAMAELQELVREARNVVTASDVPGLMQELRATTTATRGILEGEELRATLAALTQTTAALRETTQRLPATITQIQATLRAARGTTTDLQAELAPILRDLRSTTSNLRETTEALRRSPSQTLLGAPPPR</sequence>
<accession>A0A840A7C7</accession>
<evidence type="ECO:0000256" key="2">
    <source>
        <dbReference type="SAM" id="Phobius"/>
    </source>
</evidence>
<feature type="domain" description="Mce/MlaD" evidence="3">
    <location>
        <begin position="47"/>
        <end position="136"/>
    </location>
</feature>
<dbReference type="AlphaFoldDB" id="A0A840A7C7"/>
<feature type="region of interest" description="Disordered" evidence="1">
    <location>
        <begin position="315"/>
        <end position="334"/>
    </location>
</feature>
<keyword evidence="5" id="KW-1185">Reference proteome</keyword>
<evidence type="ECO:0000313" key="5">
    <source>
        <dbReference type="Proteomes" id="UP000553193"/>
    </source>
</evidence>
<evidence type="ECO:0000259" key="3">
    <source>
        <dbReference type="Pfam" id="PF02470"/>
    </source>
</evidence>
<gene>
    <name evidence="4" type="ORF">GGQ83_000557</name>
</gene>
<organism evidence="4 5">
    <name type="scientific">Roseococcus suduntuyensis</name>
    <dbReference type="NCBI Taxonomy" id="455361"/>
    <lineage>
        <taxon>Bacteria</taxon>
        <taxon>Pseudomonadati</taxon>
        <taxon>Pseudomonadota</taxon>
        <taxon>Alphaproteobacteria</taxon>
        <taxon>Acetobacterales</taxon>
        <taxon>Roseomonadaceae</taxon>
        <taxon>Roseococcus</taxon>
    </lineage>
</organism>
<keyword evidence="2" id="KW-1133">Transmembrane helix</keyword>
<protein>
    <submittedName>
        <fullName evidence="4">ABC-type transporter Mla subunit MlaD</fullName>
    </submittedName>
</protein>
<evidence type="ECO:0000313" key="4">
    <source>
        <dbReference type="EMBL" id="MBB3897131.1"/>
    </source>
</evidence>
<dbReference type="PANTHER" id="PTHR36698:SF2">
    <property type="entry name" value="MCE_MLAD DOMAIN-CONTAINING PROTEIN"/>
    <property type="match status" value="1"/>
</dbReference>
<comment type="caution">
    <text evidence="4">The sequence shown here is derived from an EMBL/GenBank/DDBJ whole genome shotgun (WGS) entry which is preliminary data.</text>
</comment>
<keyword evidence="2" id="KW-0812">Transmembrane</keyword>
<dbReference type="RefSeq" id="WP_184382070.1">
    <property type="nucleotide sequence ID" value="NZ_JACIDJ010000001.1"/>
</dbReference>
<reference evidence="4 5" key="1">
    <citation type="submission" date="2020-08" db="EMBL/GenBank/DDBJ databases">
        <title>Genomic Encyclopedia of Type Strains, Phase IV (KMG-IV): sequencing the most valuable type-strain genomes for metagenomic binning, comparative biology and taxonomic classification.</title>
        <authorList>
            <person name="Goeker M."/>
        </authorList>
    </citation>
    <scope>NUCLEOTIDE SEQUENCE [LARGE SCALE GENOMIC DNA]</scope>
    <source>
        <strain evidence="4 5">DSM 19979</strain>
    </source>
</reference>
<evidence type="ECO:0000256" key="1">
    <source>
        <dbReference type="SAM" id="MobiDB-lite"/>
    </source>
</evidence>
<dbReference type="InterPro" id="IPR003399">
    <property type="entry name" value="Mce/MlaD"/>
</dbReference>
<dbReference type="Proteomes" id="UP000553193">
    <property type="component" value="Unassembled WGS sequence"/>
</dbReference>
<proteinExistence type="predicted"/>
<keyword evidence="2" id="KW-0472">Membrane</keyword>